<feature type="domain" description="Reverse transcriptase zinc-binding" evidence="1">
    <location>
        <begin position="146"/>
        <end position="214"/>
    </location>
</feature>
<name>A0ABQ4YMY9_9ASTR</name>
<reference evidence="2" key="1">
    <citation type="journal article" date="2022" name="Int. J. Mol. Sci.">
        <title>Draft Genome of Tanacetum Coccineum: Genomic Comparison of Closely Related Tanacetum-Family Plants.</title>
        <authorList>
            <person name="Yamashiro T."/>
            <person name="Shiraishi A."/>
            <person name="Nakayama K."/>
            <person name="Satake H."/>
        </authorList>
    </citation>
    <scope>NUCLEOTIDE SEQUENCE</scope>
</reference>
<evidence type="ECO:0000313" key="3">
    <source>
        <dbReference type="Proteomes" id="UP001151760"/>
    </source>
</evidence>
<accession>A0ABQ4YMY9</accession>
<sequence>MRPKNSPWKVIINLNSSLETANIDLHSIFCREIGNGSSVSFWSYNWLGNYTLRSLFPRLFSLEAFKECKVSDRCNLLHGPKSRTWNWRRPIRGGLEQSQLLDLLLLLRDVNTNNTPDTWVCNLNTSNSYSVSDLRVKIDNSILEPNGNQTRWNKILPIKINIHSWRLGLDRLPTRCNLDARGIDIHSKRCPVCDEDLESNQHLFVDCFLAASLWRKIAYWWGLDDYPKQLTNQSPLSKNLLLHHIP</sequence>
<dbReference type="Proteomes" id="UP001151760">
    <property type="component" value="Unassembled WGS sequence"/>
</dbReference>
<evidence type="ECO:0000259" key="1">
    <source>
        <dbReference type="Pfam" id="PF13966"/>
    </source>
</evidence>
<gene>
    <name evidence="2" type="ORF">Tco_0728783</name>
</gene>
<keyword evidence="3" id="KW-1185">Reference proteome</keyword>
<dbReference type="EMBL" id="BQNB010010559">
    <property type="protein sequence ID" value="GJS78902.1"/>
    <property type="molecule type" value="Genomic_DNA"/>
</dbReference>
<comment type="caution">
    <text evidence="2">The sequence shown here is derived from an EMBL/GenBank/DDBJ whole genome shotgun (WGS) entry which is preliminary data.</text>
</comment>
<organism evidence="2 3">
    <name type="scientific">Tanacetum coccineum</name>
    <dbReference type="NCBI Taxonomy" id="301880"/>
    <lineage>
        <taxon>Eukaryota</taxon>
        <taxon>Viridiplantae</taxon>
        <taxon>Streptophyta</taxon>
        <taxon>Embryophyta</taxon>
        <taxon>Tracheophyta</taxon>
        <taxon>Spermatophyta</taxon>
        <taxon>Magnoliopsida</taxon>
        <taxon>eudicotyledons</taxon>
        <taxon>Gunneridae</taxon>
        <taxon>Pentapetalae</taxon>
        <taxon>asterids</taxon>
        <taxon>campanulids</taxon>
        <taxon>Asterales</taxon>
        <taxon>Asteraceae</taxon>
        <taxon>Asteroideae</taxon>
        <taxon>Anthemideae</taxon>
        <taxon>Anthemidinae</taxon>
        <taxon>Tanacetum</taxon>
    </lineage>
</organism>
<evidence type="ECO:0000313" key="2">
    <source>
        <dbReference type="EMBL" id="GJS78902.1"/>
    </source>
</evidence>
<dbReference type="GO" id="GO:0003964">
    <property type="term" value="F:RNA-directed DNA polymerase activity"/>
    <property type="evidence" value="ECO:0007669"/>
    <property type="project" value="UniProtKB-KW"/>
</dbReference>
<keyword evidence="2" id="KW-0548">Nucleotidyltransferase</keyword>
<dbReference type="InterPro" id="IPR026960">
    <property type="entry name" value="RVT-Znf"/>
</dbReference>
<keyword evidence="2" id="KW-0808">Transferase</keyword>
<protein>
    <submittedName>
        <fullName evidence="2">RNA-directed DNA polymerase, eukaryota, reverse transcriptase zinc-binding domain protein</fullName>
    </submittedName>
</protein>
<keyword evidence="2" id="KW-0695">RNA-directed DNA polymerase</keyword>
<dbReference type="PANTHER" id="PTHR36617">
    <property type="entry name" value="PROTEIN, PUTATIVE-RELATED"/>
    <property type="match status" value="1"/>
</dbReference>
<dbReference type="Pfam" id="PF13966">
    <property type="entry name" value="zf-RVT"/>
    <property type="match status" value="1"/>
</dbReference>
<reference evidence="2" key="2">
    <citation type="submission" date="2022-01" db="EMBL/GenBank/DDBJ databases">
        <authorList>
            <person name="Yamashiro T."/>
            <person name="Shiraishi A."/>
            <person name="Satake H."/>
            <person name="Nakayama K."/>
        </authorList>
    </citation>
    <scope>NUCLEOTIDE SEQUENCE</scope>
</reference>
<proteinExistence type="predicted"/>
<dbReference type="PANTHER" id="PTHR36617:SF16">
    <property type="entry name" value="OS04G0516500 PROTEIN"/>
    <property type="match status" value="1"/>
</dbReference>